<dbReference type="Gene3D" id="2.60.40.60">
    <property type="entry name" value="Cadherins"/>
    <property type="match status" value="2"/>
</dbReference>
<dbReference type="PANTHER" id="PTHR24026">
    <property type="entry name" value="FAT ATYPICAL CADHERIN-RELATED"/>
    <property type="match status" value="1"/>
</dbReference>
<evidence type="ECO:0000256" key="1">
    <source>
        <dbReference type="ARBA" id="ARBA00022692"/>
    </source>
</evidence>
<feature type="transmembrane region" description="Helical" evidence="4">
    <location>
        <begin position="248"/>
        <end position="270"/>
    </location>
</feature>
<dbReference type="GO" id="GO:0005509">
    <property type="term" value="F:calcium ion binding"/>
    <property type="evidence" value="ECO:0007669"/>
    <property type="project" value="UniProtKB-UniRule"/>
</dbReference>
<evidence type="ECO:0000313" key="7">
    <source>
        <dbReference type="Proteomes" id="UP000037069"/>
    </source>
</evidence>
<dbReference type="OrthoDB" id="8188793at2759"/>
<keyword evidence="4" id="KW-0472">Membrane</keyword>
<evidence type="ECO:0000256" key="2">
    <source>
        <dbReference type="ARBA" id="ARBA00022989"/>
    </source>
</evidence>
<evidence type="ECO:0000256" key="4">
    <source>
        <dbReference type="SAM" id="Phobius"/>
    </source>
</evidence>
<organism evidence="6 7">
    <name type="scientific">Lucilia cuprina</name>
    <name type="common">Green bottle fly</name>
    <name type="synonym">Australian sheep blowfly</name>
    <dbReference type="NCBI Taxonomy" id="7375"/>
    <lineage>
        <taxon>Eukaryota</taxon>
        <taxon>Metazoa</taxon>
        <taxon>Ecdysozoa</taxon>
        <taxon>Arthropoda</taxon>
        <taxon>Hexapoda</taxon>
        <taxon>Insecta</taxon>
        <taxon>Pterygota</taxon>
        <taxon>Neoptera</taxon>
        <taxon>Endopterygota</taxon>
        <taxon>Diptera</taxon>
        <taxon>Brachycera</taxon>
        <taxon>Muscomorpha</taxon>
        <taxon>Oestroidea</taxon>
        <taxon>Calliphoridae</taxon>
        <taxon>Luciliinae</taxon>
        <taxon>Lucilia</taxon>
    </lineage>
</organism>
<gene>
    <name evidence="6" type="ORF">FF38_05407</name>
</gene>
<evidence type="ECO:0000313" key="6">
    <source>
        <dbReference type="EMBL" id="KNC26090.1"/>
    </source>
</evidence>
<dbReference type="EMBL" id="JRES01001020">
    <property type="protein sequence ID" value="KNC26090.1"/>
    <property type="molecule type" value="Genomic_DNA"/>
</dbReference>
<keyword evidence="7" id="KW-1185">Reference proteome</keyword>
<comment type="caution">
    <text evidence="6">The sequence shown here is derived from an EMBL/GenBank/DDBJ whole genome shotgun (WGS) entry which is preliminary data.</text>
</comment>
<dbReference type="PANTHER" id="PTHR24026:SF96">
    <property type="entry name" value="CADHERIN-86C"/>
    <property type="match status" value="1"/>
</dbReference>
<dbReference type="SUPFAM" id="SSF49313">
    <property type="entry name" value="Cadherin-like"/>
    <property type="match status" value="2"/>
</dbReference>
<keyword evidence="2 4" id="KW-1133">Transmembrane helix</keyword>
<dbReference type="InterPro" id="IPR002126">
    <property type="entry name" value="Cadherin-like_dom"/>
</dbReference>
<accession>A0A0L0C1C8</accession>
<dbReference type="AlphaFoldDB" id="A0A0L0C1C8"/>
<keyword evidence="1 4" id="KW-0812">Transmembrane</keyword>
<dbReference type="SMART" id="SM00112">
    <property type="entry name" value="CA"/>
    <property type="match status" value="2"/>
</dbReference>
<dbReference type="Proteomes" id="UP000037069">
    <property type="component" value="Unassembled WGS sequence"/>
</dbReference>
<protein>
    <submittedName>
        <fullName evidence="6">Cadherin-86C</fullName>
    </submittedName>
</protein>
<dbReference type="STRING" id="7375.A0A0L0C1C8"/>
<dbReference type="GO" id="GO:0016020">
    <property type="term" value="C:membrane"/>
    <property type="evidence" value="ECO:0007669"/>
    <property type="project" value="InterPro"/>
</dbReference>
<reference evidence="6 7" key="1">
    <citation type="journal article" date="2015" name="Nat. Commun.">
        <title>Lucilia cuprina genome unlocks parasitic fly biology to underpin future interventions.</title>
        <authorList>
            <person name="Anstead C.A."/>
            <person name="Korhonen P.K."/>
            <person name="Young N.D."/>
            <person name="Hall R.S."/>
            <person name="Jex A.R."/>
            <person name="Murali S.C."/>
            <person name="Hughes D.S."/>
            <person name="Lee S.F."/>
            <person name="Perry T."/>
            <person name="Stroehlein A.J."/>
            <person name="Ansell B.R."/>
            <person name="Breugelmans B."/>
            <person name="Hofmann A."/>
            <person name="Qu J."/>
            <person name="Dugan S."/>
            <person name="Lee S.L."/>
            <person name="Chao H."/>
            <person name="Dinh H."/>
            <person name="Han Y."/>
            <person name="Doddapaneni H.V."/>
            <person name="Worley K.C."/>
            <person name="Muzny D.M."/>
            <person name="Ioannidis P."/>
            <person name="Waterhouse R.M."/>
            <person name="Zdobnov E.M."/>
            <person name="James P.J."/>
            <person name="Bagnall N.H."/>
            <person name="Kotze A.C."/>
            <person name="Gibbs R.A."/>
            <person name="Richards S."/>
            <person name="Batterham P."/>
            <person name="Gasser R.B."/>
        </authorList>
    </citation>
    <scope>NUCLEOTIDE SEQUENCE [LARGE SCALE GENOMIC DNA]</scope>
    <source>
        <strain evidence="6 7">LS</strain>
        <tissue evidence="6">Full body</tissue>
    </source>
</reference>
<name>A0A0L0C1C8_LUCCU</name>
<feature type="domain" description="Cadherin" evidence="5">
    <location>
        <begin position="4"/>
        <end position="96"/>
    </location>
</feature>
<dbReference type="InterPro" id="IPR015919">
    <property type="entry name" value="Cadherin-like_sf"/>
</dbReference>
<evidence type="ECO:0000259" key="5">
    <source>
        <dbReference type="PROSITE" id="PS50268"/>
    </source>
</evidence>
<proteinExistence type="predicted"/>
<keyword evidence="3" id="KW-0106">Calcium</keyword>
<dbReference type="CDD" id="cd11304">
    <property type="entry name" value="Cadherin_repeat"/>
    <property type="match status" value="2"/>
</dbReference>
<dbReference type="PROSITE" id="PS50268">
    <property type="entry name" value="CADHERIN_2"/>
    <property type="match status" value="1"/>
</dbReference>
<dbReference type="GO" id="GO:0007156">
    <property type="term" value="P:homophilic cell adhesion via plasma membrane adhesion molecules"/>
    <property type="evidence" value="ECO:0007669"/>
    <property type="project" value="InterPro"/>
</dbReference>
<dbReference type="FunFam" id="2.60.40.60:FF:000295">
    <property type="entry name" value="Cadherin 86C, isoform E"/>
    <property type="match status" value="1"/>
</dbReference>
<sequence length="287" mass="31866">MTVGTKVVQVHADYVNTGMGGRVRYTAILGYLNTSLILDAETGLITVSINNHGFDWEVMPEYSLYVEGRDNDGTGNRAQVRLLFKLIDVNDETPIFEEDVYDRLPDATAPKNEVHYELINGNDDNNLALVKITGKKQTMTSSSPSAEEQNIFILKAQAYDLGVLVRSSTTTIRIYPPESRTRAITFVVPDIKGRSTVTATVLYDSSSVVDISQIQQRLSQHNSSFAIMTGREASTSETDTLYKAENKLLFWLLILLAILVALAIPILLLCSICSWSPLYGAIFLYLQ</sequence>
<evidence type="ECO:0000256" key="3">
    <source>
        <dbReference type="PROSITE-ProRule" id="PRU00043"/>
    </source>
</evidence>